<evidence type="ECO:0000313" key="3">
    <source>
        <dbReference type="EMBL" id="KAG6449422.1"/>
    </source>
</evidence>
<evidence type="ECO:0000313" key="4">
    <source>
        <dbReference type="Proteomes" id="UP000791440"/>
    </source>
</evidence>
<dbReference type="EMBL" id="JH668374">
    <property type="protein sequence ID" value="KAG6449422.1"/>
    <property type="molecule type" value="Genomic_DNA"/>
</dbReference>
<sequence>MNHWVRSKNLPYSISDIREMTANCRVCSEIKPRYASSNGQLIKATACFERLNIDFKGPLPSKTQNKYILSIIDEFSRFPFAFACKDMTANTVINCLNEVFYTFGTPLYIHSDRGTSFMSQELTQYLVSLGIACSRTTPYNPQGNGQVERLNGTLWKTIQLSLKSKCLNITDWERVLPLALHSIRSLLCTAINMTPHERMFNHSRRSPNGVSLPAWLTSPGPILIKKNARNSKFDPIVEEGQLLQSNPNYSYVRYSDGREGTISNRYLAPLPSPGNDDHEPTLINDSETPDSIVVETAPIQSSDDNDDEPETTVETRESIVQDQRDEVRRSTRHRRPPTYLEDYVLGEGE</sequence>
<organism evidence="3 4">
    <name type="scientific">Manduca sexta</name>
    <name type="common">Tobacco hawkmoth</name>
    <name type="synonym">Tobacco hornworm</name>
    <dbReference type="NCBI Taxonomy" id="7130"/>
    <lineage>
        <taxon>Eukaryota</taxon>
        <taxon>Metazoa</taxon>
        <taxon>Ecdysozoa</taxon>
        <taxon>Arthropoda</taxon>
        <taxon>Hexapoda</taxon>
        <taxon>Insecta</taxon>
        <taxon>Pterygota</taxon>
        <taxon>Neoptera</taxon>
        <taxon>Endopterygota</taxon>
        <taxon>Lepidoptera</taxon>
        <taxon>Glossata</taxon>
        <taxon>Ditrysia</taxon>
        <taxon>Bombycoidea</taxon>
        <taxon>Sphingidae</taxon>
        <taxon>Sphinginae</taxon>
        <taxon>Sphingini</taxon>
        <taxon>Manduca</taxon>
    </lineage>
</organism>
<reference evidence="3" key="1">
    <citation type="journal article" date="2016" name="Insect Biochem. Mol. Biol.">
        <title>Multifaceted biological insights from a draft genome sequence of the tobacco hornworm moth, Manduca sexta.</title>
        <authorList>
            <person name="Kanost M.R."/>
            <person name="Arrese E.L."/>
            <person name="Cao X."/>
            <person name="Chen Y.R."/>
            <person name="Chellapilla S."/>
            <person name="Goldsmith M.R."/>
            <person name="Grosse-Wilde E."/>
            <person name="Heckel D.G."/>
            <person name="Herndon N."/>
            <person name="Jiang H."/>
            <person name="Papanicolaou A."/>
            <person name="Qu J."/>
            <person name="Soulages J.L."/>
            <person name="Vogel H."/>
            <person name="Walters J."/>
            <person name="Waterhouse R.M."/>
            <person name="Ahn S.J."/>
            <person name="Almeida F.C."/>
            <person name="An C."/>
            <person name="Aqrawi P."/>
            <person name="Bretschneider A."/>
            <person name="Bryant W.B."/>
            <person name="Bucks S."/>
            <person name="Chao H."/>
            <person name="Chevignon G."/>
            <person name="Christen J.M."/>
            <person name="Clarke D.F."/>
            <person name="Dittmer N.T."/>
            <person name="Ferguson L.C.F."/>
            <person name="Garavelou S."/>
            <person name="Gordon K.H.J."/>
            <person name="Gunaratna R.T."/>
            <person name="Han Y."/>
            <person name="Hauser F."/>
            <person name="He Y."/>
            <person name="Heidel-Fischer H."/>
            <person name="Hirsh A."/>
            <person name="Hu Y."/>
            <person name="Jiang H."/>
            <person name="Kalra D."/>
            <person name="Klinner C."/>
            <person name="Konig C."/>
            <person name="Kovar C."/>
            <person name="Kroll A.R."/>
            <person name="Kuwar S.S."/>
            <person name="Lee S.L."/>
            <person name="Lehman R."/>
            <person name="Li K."/>
            <person name="Li Z."/>
            <person name="Liang H."/>
            <person name="Lovelace S."/>
            <person name="Lu Z."/>
            <person name="Mansfield J.H."/>
            <person name="McCulloch K.J."/>
            <person name="Mathew T."/>
            <person name="Morton B."/>
            <person name="Muzny D.M."/>
            <person name="Neunemann D."/>
            <person name="Ongeri F."/>
            <person name="Pauchet Y."/>
            <person name="Pu L.L."/>
            <person name="Pyrousis I."/>
            <person name="Rao X.J."/>
            <person name="Redding A."/>
            <person name="Roesel C."/>
            <person name="Sanchez-Gracia A."/>
            <person name="Schaack S."/>
            <person name="Shukla A."/>
            <person name="Tetreau G."/>
            <person name="Wang Y."/>
            <person name="Xiong G.H."/>
            <person name="Traut W."/>
            <person name="Walsh T.K."/>
            <person name="Worley K.C."/>
            <person name="Wu D."/>
            <person name="Wu W."/>
            <person name="Wu Y.Q."/>
            <person name="Zhang X."/>
            <person name="Zou Z."/>
            <person name="Zucker H."/>
            <person name="Briscoe A.D."/>
            <person name="Burmester T."/>
            <person name="Clem R.J."/>
            <person name="Feyereisen R."/>
            <person name="Grimmelikhuijzen C.J.P."/>
            <person name="Hamodrakas S.J."/>
            <person name="Hansson B.S."/>
            <person name="Huguet E."/>
            <person name="Jermiin L.S."/>
            <person name="Lan Q."/>
            <person name="Lehman H.K."/>
            <person name="Lorenzen M."/>
            <person name="Merzendorfer H."/>
            <person name="Michalopoulos I."/>
            <person name="Morton D.B."/>
            <person name="Muthukrishnan S."/>
            <person name="Oakeshott J.G."/>
            <person name="Palmer W."/>
            <person name="Park Y."/>
            <person name="Passarelli A.L."/>
            <person name="Rozas J."/>
            <person name="Schwartz L.M."/>
            <person name="Smith W."/>
            <person name="Southgate A."/>
            <person name="Vilcinskas A."/>
            <person name="Vogt R."/>
            <person name="Wang P."/>
            <person name="Werren J."/>
            <person name="Yu X.Q."/>
            <person name="Zhou J.J."/>
            <person name="Brown S.J."/>
            <person name="Scherer S.E."/>
            <person name="Richards S."/>
            <person name="Blissard G.W."/>
        </authorList>
    </citation>
    <scope>NUCLEOTIDE SEQUENCE</scope>
</reference>
<dbReference type="GO" id="GO:0015074">
    <property type="term" value="P:DNA integration"/>
    <property type="evidence" value="ECO:0007669"/>
    <property type="project" value="InterPro"/>
</dbReference>
<protein>
    <recommendedName>
        <fullName evidence="2">Integrase catalytic domain-containing protein</fullName>
    </recommendedName>
</protein>
<dbReference type="PANTHER" id="PTHR37984">
    <property type="entry name" value="PROTEIN CBG26694"/>
    <property type="match status" value="1"/>
</dbReference>
<dbReference type="InterPro" id="IPR001584">
    <property type="entry name" value="Integrase_cat-core"/>
</dbReference>
<dbReference type="InterPro" id="IPR050951">
    <property type="entry name" value="Retrovirus_Pol_polyprotein"/>
</dbReference>
<dbReference type="Proteomes" id="UP000791440">
    <property type="component" value="Unassembled WGS sequence"/>
</dbReference>
<feature type="region of interest" description="Disordered" evidence="1">
    <location>
        <begin position="269"/>
        <end position="349"/>
    </location>
</feature>
<dbReference type="PROSITE" id="PS50994">
    <property type="entry name" value="INTEGRASE"/>
    <property type="match status" value="1"/>
</dbReference>
<dbReference type="AlphaFoldDB" id="A0A922CKE3"/>
<accession>A0A922CKE3</accession>
<evidence type="ECO:0000256" key="1">
    <source>
        <dbReference type="SAM" id="MobiDB-lite"/>
    </source>
</evidence>
<gene>
    <name evidence="3" type="ORF">O3G_MSEX006055</name>
</gene>
<name>A0A922CKE3_MANSE</name>
<reference evidence="3" key="2">
    <citation type="submission" date="2020-12" db="EMBL/GenBank/DDBJ databases">
        <authorList>
            <person name="Kanost M."/>
        </authorList>
    </citation>
    <scope>NUCLEOTIDE SEQUENCE</scope>
</reference>
<evidence type="ECO:0000259" key="2">
    <source>
        <dbReference type="PROSITE" id="PS50994"/>
    </source>
</evidence>
<feature type="domain" description="Integrase catalytic" evidence="2">
    <location>
        <begin position="28"/>
        <end position="203"/>
    </location>
</feature>
<comment type="caution">
    <text evidence="3">The sequence shown here is derived from an EMBL/GenBank/DDBJ whole genome shotgun (WGS) entry which is preliminary data.</text>
</comment>
<dbReference type="PANTHER" id="PTHR37984:SF15">
    <property type="entry name" value="INTEGRASE CATALYTIC DOMAIN-CONTAINING PROTEIN"/>
    <property type="match status" value="1"/>
</dbReference>
<feature type="compositionally biased region" description="Basic and acidic residues" evidence="1">
    <location>
        <begin position="313"/>
        <end position="329"/>
    </location>
</feature>
<proteinExistence type="predicted"/>
<keyword evidence="4" id="KW-1185">Reference proteome</keyword>
<dbReference type="Pfam" id="PF00665">
    <property type="entry name" value="rve"/>
    <property type="match status" value="1"/>
</dbReference>